<dbReference type="Proteomes" id="UP000183832">
    <property type="component" value="Unassembled WGS sequence"/>
</dbReference>
<protein>
    <submittedName>
        <fullName evidence="2">CLUMA_CG015946, isoform A</fullName>
    </submittedName>
</protein>
<sequence length="114" mass="13634">MDKGKGKRICLYRAVGMNVRLIFGFFDIFLCGKKKQKKNLNKSTDIKHFAMRMKTIHILLMLGQKIMKKEIKFMICTYTYLNIYQRYDLDRKMNEKSPFTSSQHMSKLTRHVET</sequence>
<evidence type="ECO:0000313" key="2">
    <source>
        <dbReference type="EMBL" id="CRL02821.1"/>
    </source>
</evidence>
<keyword evidence="1" id="KW-1133">Transmembrane helix</keyword>
<dbReference type="AlphaFoldDB" id="A0A1J1IRF4"/>
<reference evidence="2 3" key="1">
    <citation type="submission" date="2015-04" db="EMBL/GenBank/DDBJ databases">
        <authorList>
            <person name="Syromyatnikov M.Y."/>
            <person name="Popov V.N."/>
        </authorList>
    </citation>
    <scope>NUCLEOTIDE SEQUENCE [LARGE SCALE GENOMIC DNA]</scope>
</reference>
<keyword evidence="1" id="KW-0812">Transmembrane</keyword>
<evidence type="ECO:0000256" key="1">
    <source>
        <dbReference type="SAM" id="Phobius"/>
    </source>
</evidence>
<name>A0A1J1IRF4_9DIPT</name>
<dbReference type="EMBL" id="CVRI01000058">
    <property type="protein sequence ID" value="CRL02821.1"/>
    <property type="molecule type" value="Genomic_DNA"/>
</dbReference>
<keyword evidence="1" id="KW-0472">Membrane</keyword>
<accession>A0A1J1IRF4</accession>
<keyword evidence="3" id="KW-1185">Reference proteome</keyword>
<feature type="transmembrane region" description="Helical" evidence="1">
    <location>
        <begin position="12"/>
        <end position="32"/>
    </location>
</feature>
<proteinExistence type="predicted"/>
<organism evidence="2 3">
    <name type="scientific">Clunio marinus</name>
    <dbReference type="NCBI Taxonomy" id="568069"/>
    <lineage>
        <taxon>Eukaryota</taxon>
        <taxon>Metazoa</taxon>
        <taxon>Ecdysozoa</taxon>
        <taxon>Arthropoda</taxon>
        <taxon>Hexapoda</taxon>
        <taxon>Insecta</taxon>
        <taxon>Pterygota</taxon>
        <taxon>Neoptera</taxon>
        <taxon>Endopterygota</taxon>
        <taxon>Diptera</taxon>
        <taxon>Nematocera</taxon>
        <taxon>Chironomoidea</taxon>
        <taxon>Chironomidae</taxon>
        <taxon>Clunio</taxon>
    </lineage>
</organism>
<evidence type="ECO:0000313" key="3">
    <source>
        <dbReference type="Proteomes" id="UP000183832"/>
    </source>
</evidence>
<gene>
    <name evidence="2" type="ORF">CLUMA_CG015946</name>
</gene>